<comment type="similarity">
    <text evidence="1">Belongs to the FGGY kinase family.</text>
</comment>
<evidence type="ECO:0000256" key="1">
    <source>
        <dbReference type="ARBA" id="ARBA00009156"/>
    </source>
</evidence>
<keyword evidence="8" id="KW-1185">Reference proteome</keyword>
<keyword evidence="4" id="KW-0418">Kinase</keyword>
<evidence type="ECO:0000259" key="5">
    <source>
        <dbReference type="Pfam" id="PF00370"/>
    </source>
</evidence>
<dbReference type="SUPFAM" id="SSF53067">
    <property type="entry name" value="Actin-like ATPase domain"/>
    <property type="match status" value="2"/>
</dbReference>
<sequence length="483" mass="50186">MSPADVLVGIDIGTSSVKVVVTDLAGVLIDQSSEPYPTHVDADGSGGEQDAGVWWETLCRVARPLLGGRRVSAVAVTSQGPTLVPLTEEGRPAGPALTWMDRRAGEQAVRLAELVPDSRNGADPFFGTAKLAWLREERPEIAGRTARVVAANGAIIAWLGGDYCLDVSTASLMQGFDDAAGRFDARLLEADLGLEWLPAVVGCTEVVGRVDEDAARQTGITAGAAIVAGGIDSVGSALEAGALAPGGQLVDMSGFSSVTILPVPRGTRVAGMIHVQHAVPDVDLLITAQVTAGGAVDWVNGRIGAGRDLRDQSLLEARPRPSAITVVPSLAGERTPTWNAAARGIIDGVGLNTEPEDLMLATLEGNALAMARDVDLLREAGFDVARVLSTGGGARSALWRQIKADVLGVPVDRPEAGHGAARGAAYLAGMALGEIDVDRLSQLALDVTSSCEPDADLHAAYAARRTWFERVAQLNAERGQTSV</sequence>
<evidence type="ECO:0000259" key="6">
    <source>
        <dbReference type="Pfam" id="PF02782"/>
    </source>
</evidence>
<dbReference type="InterPro" id="IPR000577">
    <property type="entry name" value="Carb_kinase_FGGY"/>
</dbReference>
<organism evidence="7 8">
    <name type="scientific">Zhihengliuella alba</name>
    <dbReference type="NCBI Taxonomy" id="547018"/>
    <lineage>
        <taxon>Bacteria</taxon>
        <taxon>Bacillati</taxon>
        <taxon>Actinomycetota</taxon>
        <taxon>Actinomycetes</taxon>
        <taxon>Micrococcales</taxon>
        <taxon>Micrococcaceae</taxon>
        <taxon>Zhihengliuella</taxon>
    </lineage>
</organism>
<keyword evidence="2" id="KW-0859">Xylose metabolism</keyword>
<dbReference type="Gene3D" id="3.30.420.40">
    <property type="match status" value="2"/>
</dbReference>
<keyword evidence="3" id="KW-0808">Transferase</keyword>
<dbReference type="RefSeq" id="WP_344885989.1">
    <property type="nucleotide sequence ID" value="NZ_BAABCJ010000007.1"/>
</dbReference>
<feature type="domain" description="Carbohydrate kinase FGGY C-terminal" evidence="6">
    <location>
        <begin position="280"/>
        <end position="432"/>
    </location>
</feature>
<dbReference type="Pfam" id="PF00370">
    <property type="entry name" value="FGGY_N"/>
    <property type="match status" value="1"/>
</dbReference>
<evidence type="ECO:0000313" key="8">
    <source>
        <dbReference type="Proteomes" id="UP001501536"/>
    </source>
</evidence>
<feature type="domain" description="Carbohydrate kinase FGGY N-terminal" evidence="5">
    <location>
        <begin position="7"/>
        <end position="237"/>
    </location>
</feature>
<accession>A0ABP7E0J4</accession>
<keyword evidence="2" id="KW-0119">Carbohydrate metabolism</keyword>
<gene>
    <name evidence="7" type="primary">xylB_2</name>
    <name evidence="7" type="ORF">GCM10022377_27840</name>
</gene>
<evidence type="ECO:0000256" key="3">
    <source>
        <dbReference type="ARBA" id="ARBA00022679"/>
    </source>
</evidence>
<name>A0ABP7E0J4_9MICC</name>
<evidence type="ECO:0000313" key="7">
    <source>
        <dbReference type="EMBL" id="GAA3712588.1"/>
    </source>
</evidence>
<reference evidence="8" key="1">
    <citation type="journal article" date="2019" name="Int. J. Syst. Evol. Microbiol.">
        <title>The Global Catalogue of Microorganisms (GCM) 10K type strain sequencing project: providing services to taxonomists for standard genome sequencing and annotation.</title>
        <authorList>
            <consortium name="The Broad Institute Genomics Platform"/>
            <consortium name="The Broad Institute Genome Sequencing Center for Infectious Disease"/>
            <person name="Wu L."/>
            <person name="Ma J."/>
        </authorList>
    </citation>
    <scope>NUCLEOTIDE SEQUENCE [LARGE SCALE GENOMIC DNA]</scope>
    <source>
        <strain evidence="8">JCM 16961</strain>
    </source>
</reference>
<evidence type="ECO:0000256" key="2">
    <source>
        <dbReference type="ARBA" id="ARBA00022629"/>
    </source>
</evidence>
<proteinExistence type="inferred from homology"/>
<dbReference type="PIRSF" id="PIRSF000538">
    <property type="entry name" value="GlpK"/>
    <property type="match status" value="1"/>
</dbReference>
<comment type="caution">
    <text evidence="7">The sequence shown here is derived from an EMBL/GenBank/DDBJ whole genome shotgun (WGS) entry which is preliminary data.</text>
</comment>
<dbReference type="PANTHER" id="PTHR43095:SF5">
    <property type="entry name" value="XYLULOSE KINASE"/>
    <property type="match status" value="1"/>
</dbReference>
<dbReference type="PANTHER" id="PTHR43095">
    <property type="entry name" value="SUGAR KINASE"/>
    <property type="match status" value="1"/>
</dbReference>
<dbReference type="InterPro" id="IPR018485">
    <property type="entry name" value="FGGY_C"/>
</dbReference>
<dbReference type="InterPro" id="IPR050406">
    <property type="entry name" value="FGGY_Carb_Kinase"/>
</dbReference>
<dbReference type="Proteomes" id="UP001501536">
    <property type="component" value="Unassembled WGS sequence"/>
</dbReference>
<dbReference type="Pfam" id="PF02782">
    <property type="entry name" value="FGGY_C"/>
    <property type="match status" value="1"/>
</dbReference>
<dbReference type="InterPro" id="IPR018484">
    <property type="entry name" value="FGGY_N"/>
</dbReference>
<protein>
    <submittedName>
        <fullName evidence="7">Xylulokinase</fullName>
    </submittedName>
</protein>
<dbReference type="InterPro" id="IPR043129">
    <property type="entry name" value="ATPase_NBD"/>
</dbReference>
<dbReference type="EMBL" id="BAABCJ010000007">
    <property type="protein sequence ID" value="GAA3712588.1"/>
    <property type="molecule type" value="Genomic_DNA"/>
</dbReference>
<evidence type="ECO:0000256" key="4">
    <source>
        <dbReference type="ARBA" id="ARBA00022777"/>
    </source>
</evidence>